<sequence length="67" mass="7776">MASYFWAHGTDIDWLANAIAASYHMRPQQWLTKYGAGLSCPDLPKEHKHLLNDYQETQREMIGALKR</sequence>
<proteinExistence type="predicted"/>
<comment type="caution">
    <text evidence="1">The sequence shown here is derived from an EMBL/GenBank/DDBJ whole genome shotgun (WGS) entry which is preliminary data.</text>
</comment>
<evidence type="ECO:0000313" key="1">
    <source>
        <dbReference type="EMBL" id="MFH0267390.1"/>
    </source>
</evidence>
<name>A0ABW7J286_9VIBR</name>
<gene>
    <name evidence="1" type="ORF">ACGRQ9_18295</name>
</gene>
<organism evidence="1 2">
    <name type="scientific">Vibrio rumoiensis</name>
    <dbReference type="NCBI Taxonomy" id="76258"/>
    <lineage>
        <taxon>Bacteria</taxon>
        <taxon>Pseudomonadati</taxon>
        <taxon>Pseudomonadota</taxon>
        <taxon>Gammaproteobacteria</taxon>
        <taxon>Vibrionales</taxon>
        <taxon>Vibrionaceae</taxon>
        <taxon>Vibrio</taxon>
    </lineage>
</organism>
<keyword evidence="2" id="KW-1185">Reference proteome</keyword>
<dbReference type="EMBL" id="JBIHSN010000005">
    <property type="protein sequence ID" value="MFH0267390.1"/>
    <property type="molecule type" value="Genomic_DNA"/>
</dbReference>
<protein>
    <submittedName>
        <fullName evidence="1">Uncharacterized protein</fullName>
    </submittedName>
</protein>
<reference evidence="1 2" key="1">
    <citation type="submission" date="2024-10" db="EMBL/GenBank/DDBJ databases">
        <authorList>
            <person name="Yibar A."/>
            <person name="Saticioglu I.B."/>
            <person name="Duman M."/>
            <person name="Ajmi N."/>
            <person name="Gurler F."/>
            <person name="Ay H."/>
            <person name="Onuk E."/>
            <person name="Guler S."/>
            <person name="Romalde J.L."/>
        </authorList>
    </citation>
    <scope>NUCLEOTIDE SEQUENCE [LARGE SCALE GENOMIC DNA]</scope>
    <source>
        <strain evidence="1 2">14-MA-B</strain>
    </source>
</reference>
<evidence type="ECO:0000313" key="2">
    <source>
        <dbReference type="Proteomes" id="UP001607151"/>
    </source>
</evidence>
<dbReference type="RefSeq" id="WP_394608904.1">
    <property type="nucleotide sequence ID" value="NZ_JBIHSN010000005.1"/>
</dbReference>
<accession>A0ABW7J286</accession>
<dbReference type="Proteomes" id="UP001607151">
    <property type="component" value="Unassembled WGS sequence"/>
</dbReference>